<sequence length="155" mass="16192">MPTGEIIRGIDGIIEITSGATTEEIPCLTSWTLNGTADIQSESAACMASNGDGGSAVGPKGNRKWTNGTDFNLTTEHFWQEGQDIGTTGVLDVTNVGDTITFKLYPNGNAEGKVEYSGTAIVEDTSVPSEVNGKITQTCTFQIDGTVTKTIVPAA</sequence>
<proteinExistence type="predicted"/>
<dbReference type="RefSeq" id="WP_200392442.1">
    <property type="nucleotide sequence ID" value="NZ_JAENIO010000038.1"/>
</dbReference>
<comment type="caution">
    <text evidence="1">The sequence shown here is derived from an EMBL/GenBank/DDBJ whole genome shotgun (WGS) entry which is preliminary data.</text>
</comment>
<evidence type="ECO:0000313" key="1">
    <source>
        <dbReference type="EMBL" id="MBK1835008.1"/>
    </source>
</evidence>
<dbReference type="EMBL" id="JAENIO010000038">
    <property type="protein sequence ID" value="MBK1835008.1"/>
    <property type="molecule type" value="Genomic_DNA"/>
</dbReference>
<keyword evidence="2" id="KW-1185">Reference proteome</keyword>
<dbReference type="Proteomes" id="UP000604083">
    <property type="component" value="Unassembled WGS sequence"/>
</dbReference>
<evidence type="ECO:0008006" key="3">
    <source>
        <dbReference type="Google" id="ProtNLM"/>
    </source>
</evidence>
<organism evidence="1 2">
    <name type="scientific">Roseibacillus ishigakijimensis</name>
    <dbReference type="NCBI Taxonomy" id="454146"/>
    <lineage>
        <taxon>Bacteria</taxon>
        <taxon>Pseudomonadati</taxon>
        <taxon>Verrucomicrobiota</taxon>
        <taxon>Verrucomicrobiia</taxon>
        <taxon>Verrucomicrobiales</taxon>
        <taxon>Verrucomicrobiaceae</taxon>
        <taxon>Roseibacillus</taxon>
    </lineage>
</organism>
<name>A0A934VIF1_9BACT</name>
<gene>
    <name evidence="1" type="ORF">JIN78_13135</name>
</gene>
<accession>A0A934VIF1</accession>
<protein>
    <recommendedName>
        <fullName evidence="3">Phage tail tube protein</fullName>
    </recommendedName>
</protein>
<evidence type="ECO:0000313" key="2">
    <source>
        <dbReference type="Proteomes" id="UP000604083"/>
    </source>
</evidence>
<reference evidence="1" key="1">
    <citation type="submission" date="2021-01" db="EMBL/GenBank/DDBJ databases">
        <title>Modified the classification status of verrucomicrobia.</title>
        <authorList>
            <person name="Feng X."/>
        </authorList>
    </citation>
    <scope>NUCLEOTIDE SEQUENCE</scope>
    <source>
        <strain evidence="1">KCTC 12986</strain>
    </source>
</reference>
<dbReference type="AlphaFoldDB" id="A0A934VIF1"/>